<reference evidence="1 4" key="3">
    <citation type="submission" date="2020-08" db="EMBL/GenBank/DDBJ databases">
        <title>Genomic Encyclopedia of Type Strains, Phase IV (KMG-IV): sequencing the most valuable type-strain genomes for metagenomic binning, comparative biology and taxonomic classification.</title>
        <authorList>
            <person name="Goeker M."/>
        </authorList>
    </citation>
    <scope>NUCLEOTIDE SEQUENCE [LARGE SCALE GENOMIC DNA]</scope>
    <source>
        <strain evidence="1 4">DSM 23868</strain>
    </source>
</reference>
<evidence type="ECO:0000313" key="1">
    <source>
        <dbReference type="EMBL" id="MBB4092003.1"/>
    </source>
</evidence>
<sequence>MTLRRRIIGDRSDTALWVVSLALVILLQGLVTAYAQASMAAWSAGPSSVICSVHSTQTDDDVPLKDLARHCCSTWCQAACAAGTGLLEQPFIVSFDSIVAKDTIAFPLIVRAPPGQFVTAAQARGPPALHDL</sequence>
<dbReference type="RefSeq" id="WP_140019168.1">
    <property type="nucleotide sequence ID" value="NZ_JACIEX010000001.1"/>
</dbReference>
<evidence type="ECO:0000313" key="3">
    <source>
        <dbReference type="Proteomes" id="UP000313390"/>
    </source>
</evidence>
<gene>
    <name evidence="2" type="ORF">FIB18_01985</name>
    <name evidence="1" type="ORF">GGQ79_000476</name>
</gene>
<reference evidence="2 3" key="1">
    <citation type="journal article" date="2011" name="Int. J. Syst. Evol. Microbiol.">
        <title>Ochrobactrum pecoris sp. nov., isolated from farm animals.</title>
        <authorList>
            <person name="Kampfer P."/>
            <person name="Huber B."/>
            <person name="Busse H.J."/>
            <person name="Scholz H.C."/>
            <person name="Tomaso H."/>
            <person name="Hotzel H."/>
            <person name="Melzer F."/>
        </authorList>
    </citation>
    <scope>NUCLEOTIDE SEQUENCE [LARGE SCALE GENOMIC DNA]</scope>
    <source>
        <strain evidence="2 3">08RB2639</strain>
    </source>
</reference>
<protein>
    <recommendedName>
        <fullName evidence="5">DUF2946 domain-containing protein</fullName>
    </recommendedName>
</protein>
<proteinExistence type="predicted"/>
<dbReference type="EMBL" id="VEWK01000001">
    <property type="protein sequence ID" value="TNV15548.1"/>
    <property type="molecule type" value="Genomic_DNA"/>
</dbReference>
<organism evidence="2 3">
    <name type="scientific">Brucella pecoris</name>
    <dbReference type="NCBI Taxonomy" id="867683"/>
    <lineage>
        <taxon>Bacteria</taxon>
        <taxon>Pseudomonadati</taxon>
        <taxon>Pseudomonadota</taxon>
        <taxon>Alphaproteobacteria</taxon>
        <taxon>Hyphomicrobiales</taxon>
        <taxon>Brucellaceae</taxon>
        <taxon>Brucella/Ochrobactrum group</taxon>
        <taxon>Brucella</taxon>
    </lineage>
</organism>
<comment type="caution">
    <text evidence="2">The sequence shown here is derived from an EMBL/GenBank/DDBJ whole genome shotgun (WGS) entry which is preliminary data.</text>
</comment>
<accession>A0A5C5CWF2</accession>
<dbReference type="OrthoDB" id="8446590at2"/>
<evidence type="ECO:0000313" key="4">
    <source>
        <dbReference type="Proteomes" id="UP000553980"/>
    </source>
</evidence>
<reference evidence="2" key="2">
    <citation type="submission" date="2019-06" db="EMBL/GenBank/DDBJ databases">
        <authorList>
            <person name="Hu M."/>
        </authorList>
    </citation>
    <scope>NUCLEOTIDE SEQUENCE</scope>
    <source>
        <strain evidence="2">08RB2639</strain>
    </source>
</reference>
<dbReference type="Proteomes" id="UP000313390">
    <property type="component" value="Unassembled WGS sequence"/>
</dbReference>
<evidence type="ECO:0008006" key="5">
    <source>
        <dbReference type="Google" id="ProtNLM"/>
    </source>
</evidence>
<keyword evidence="4" id="KW-1185">Reference proteome</keyword>
<dbReference type="AlphaFoldDB" id="A0A5C5CWF2"/>
<name>A0A5C5CWF2_9HYPH</name>
<dbReference type="EMBL" id="JACIEX010000001">
    <property type="protein sequence ID" value="MBB4092003.1"/>
    <property type="molecule type" value="Genomic_DNA"/>
</dbReference>
<dbReference type="Proteomes" id="UP000553980">
    <property type="component" value="Unassembled WGS sequence"/>
</dbReference>
<evidence type="ECO:0000313" key="2">
    <source>
        <dbReference type="EMBL" id="TNV15548.1"/>
    </source>
</evidence>